<dbReference type="EMBL" id="AKCV02000016">
    <property type="protein sequence ID" value="TMS57994.1"/>
    <property type="molecule type" value="Genomic_DNA"/>
</dbReference>
<sequence>MTAFESRTFRQSRWRFDFPHDPEISLDIRRWITGAGSLTQRLISASGTFRVQLLSQQPMPPLADEWRRLGMRWQRPVVTREVILLCDDEPVVFAHTVARPERMRQDWPFLRGLGHRSLGSALFIDPQVARTPFEFARLAPHHPLMQRAFQALPALPRERPLLARRSVFRRAQGAMLVTEIFLPSLARLRPPHQVQFG</sequence>
<dbReference type="Proteomes" id="UP000004277">
    <property type="component" value="Unassembled WGS sequence"/>
</dbReference>
<keyword evidence="2" id="KW-1185">Reference proteome</keyword>
<comment type="caution">
    <text evidence="1">The sequence shown here is derived from an EMBL/GenBank/DDBJ whole genome shotgun (WGS) entry which is preliminary data.</text>
</comment>
<gene>
    <name evidence="1" type="ORF">MW7_009490</name>
</gene>
<proteinExistence type="predicted"/>
<evidence type="ECO:0000313" key="2">
    <source>
        <dbReference type="Proteomes" id="UP000004277"/>
    </source>
</evidence>
<evidence type="ECO:0000313" key="1">
    <source>
        <dbReference type="EMBL" id="TMS57994.1"/>
    </source>
</evidence>
<protein>
    <submittedName>
        <fullName evidence="1">Chorismate lyase</fullName>
    </submittedName>
</protein>
<reference evidence="1" key="1">
    <citation type="submission" date="2019-05" db="EMBL/GenBank/DDBJ databases">
        <title>Revised genome assembly of Burkholderiaceae (previously Ralstonia) sp. PBA.</title>
        <authorList>
            <person name="Gan H.M."/>
        </authorList>
    </citation>
    <scope>NUCLEOTIDE SEQUENCE</scope>
    <source>
        <strain evidence="1">PBA</strain>
    </source>
</reference>
<name>A0ACD3SP99_9BURK</name>
<keyword evidence="1" id="KW-0456">Lyase</keyword>
<accession>A0ACD3SP99</accession>
<organism evidence="1 2">
    <name type="scientific">Imbroritus primus</name>
    <dbReference type="NCBI Taxonomy" id="3058603"/>
    <lineage>
        <taxon>Bacteria</taxon>
        <taxon>Pseudomonadati</taxon>
        <taxon>Pseudomonadota</taxon>
        <taxon>Betaproteobacteria</taxon>
        <taxon>Burkholderiales</taxon>
        <taxon>Burkholderiaceae</taxon>
        <taxon>Imbroritus</taxon>
    </lineage>
</organism>